<protein>
    <submittedName>
        <fullName evidence="7">Cytochrome c oxidase subunit 6A1, mitochondrial</fullName>
    </submittedName>
</protein>
<gene>
    <name evidence="7" type="primary">COX6A1</name>
    <name evidence="7" type="ORF">HK097_006974</name>
</gene>
<keyword evidence="3" id="KW-0809">Transit peptide</keyword>
<keyword evidence="5" id="KW-0472">Membrane</keyword>
<evidence type="ECO:0000313" key="8">
    <source>
        <dbReference type="Proteomes" id="UP001212841"/>
    </source>
</evidence>
<evidence type="ECO:0000256" key="1">
    <source>
        <dbReference type="ARBA" id="ARBA00004273"/>
    </source>
</evidence>
<comment type="similarity">
    <text evidence="6">Belongs to the cytochrome c oxidase subunit 6A family.</text>
</comment>
<evidence type="ECO:0000256" key="2">
    <source>
        <dbReference type="ARBA" id="ARBA00022792"/>
    </source>
</evidence>
<dbReference type="EMBL" id="JADGJD010000333">
    <property type="protein sequence ID" value="KAJ3052025.1"/>
    <property type="molecule type" value="Genomic_DNA"/>
</dbReference>
<dbReference type="InterPro" id="IPR001349">
    <property type="entry name" value="Cyt_c_oxidase_su6a"/>
</dbReference>
<comment type="subcellular location">
    <subcellularLocation>
        <location evidence="1">Mitochondrion inner membrane</location>
    </subcellularLocation>
</comment>
<sequence length="125" mass="14692">MNRIGLIRRTATAVQRRQVSSLPADKFPPIEKVMLKDAYEARHHAEEAVSLWKKINWFLVLPALLAVTYFSGSRELHHLAHLKEHPNEYVPWPHLRKRKNAFPWGDDSLFHMEGHNARPPREEEE</sequence>
<accession>A0AAD5X1X6</accession>
<dbReference type="Pfam" id="PF02046">
    <property type="entry name" value="COX6A"/>
    <property type="match status" value="1"/>
</dbReference>
<dbReference type="GO" id="GO:0030234">
    <property type="term" value="F:enzyme regulator activity"/>
    <property type="evidence" value="ECO:0007669"/>
    <property type="project" value="TreeGrafter"/>
</dbReference>
<comment type="caution">
    <text evidence="7">The sequence shown here is derived from an EMBL/GenBank/DDBJ whole genome shotgun (WGS) entry which is preliminary data.</text>
</comment>
<evidence type="ECO:0000256" key="5">
    <source>
        <dbReference type="ARBA" id="ARBA00023136"/>
    </source>
</evidence>
<dbReference type="SUPFAM" id="SSF81411">
    <property type="entry name" value="Mitochondrial cytochrome c oxidase subunit VIa"/>
    <property type="match status" value="1"/>
</dbReference>
<name>A0AAD5X1X6_9FUNG</name>
<evidence type="ECO:0000256" key="4">
    <source>
        <dbReference type="ARBA" id="ARBA00023128"/>
    </source>
</evidence>
<dbReference type="AlphaFoldDB" id="A0AAD5X1X6"/>
<dbReference type="GO" id="GO:0005743">
    <property type="term" value="C:mitochondrial inner membrane"/>
    <property type="evidence" value="ECO:0007669"/>
    <property type="project" value="UniProtKB-SubCell"/>
</dbReference>
<dbReference type="PANTHER" id="PTHR11504">
    <property type="entry name" value="CYTOCHROME C OXIDASE POLYPEPTIDE VIA"/>
    <property type="match status" value="1"/>
</dbReference>
<dbReference type="GO" id="GO:0006123">
    <property type="term" value="P:mitochondrial electron transport, cytochrome c to oxygen"/>
    <property type="evidence" value="ECO:0007669"/>
    <property type="project" value="TreeGrafter"/>
</dbReference>
<evidence type="ECO:0000313" key="7">
    <source>
        <dbReference type="EMBL" id="KAJ3052025.1"/>
    </source>
</evidence>
<organism evidence="7 8">
    <name type="scientific">Rhizophlyctis rosea</name>
    <dbReference type="NCBI Taxonomy" id="64517"/>
    <lineage>
        <taxon>Eukaryota</taxon>
        <taxon>Fungi</taxon>
        <taxon>Fungi incertae sedis</taxon>
        <taxon>Chytridiomycota</taxon>
        <taxon>Chytridiomycota incertae sedis</taxon>
        <taxon>Chytridiomycetes</taxon>
        <taxon>Rhizophlyctidales</taxon>
        <taxon>Rhizophlyctidaceae</taxon>
        <taxon>Rhizophlyctis</taxon>
    </lineage>
</organism>
<keyword evidence="2" id="KW-0999">Mitochondrion inner membrane</keyword>
<dbReference type="Gene3D" id="4.10.95.10">
    <property type="entry name" value="Cytochrome c oxidase, subunit VIa"/>
    <property type="match status" value="1"/>
</dbReference>
<keyword evidence="8" id="KW-1185">Reference proteome</keyword>
<evidence type="ECO:0000256" key="3">
    <source>
        <dbReference type="ARBA" id="ARBA00022946"/>
    </source>
</evidence>
<dbReference type="Proteomes" id="UP001212841">
    <property type="component" value="Unassembled WGS sequence"/>
</dbReference>
<dbReference type="InterPro" id="IPR036418">
    <property type="entry name" value="Cyt_c_oxidase_su6a_sf"/>
</dbReference>
<keyword evidence="4" id="KW-0496">Mitochondrion</keyword>
<dbReference type="PANTHER" id="PTHR11504:SF0">
    <property type="entry name" value="CYTOCHROME C OXIDASE SUBUNIT"/>
    <property type="match status" value="1"/>
</dbReference>
<evidence type="ECO:0000256" key="6">
    <source>
        <dbReference type="RuleBase" id="RU004396"/>
    </source>
</evidence>
<reference evidence="7" key="1">
    <citation type="submission" date="2020-05" db="EMBL/GenBank/DDBJ databases">
        <title>Phylogenomic resolution of chytrid fungi.</title>
        <authorList>
            <person name="Stajich J.E."/>
            <person name="Amses K."/>
            <person name="Simmons R."/>
            <person name="Seto K."/>
            <person name="Myers J."/>
            <person name="Bonds A."/>
            <person name="Quandt C.A."/>
            <person name="Barry K."/>
            <person name="Liu P."/>
            <person name="Grigoriev I."/>
            <person name="Longcore J.E."/>
            <person name="James T.Y."/>
        </authorList>
    </citation>
    <scope>NUCLEOTIDE SEQUENCE</scope>
    <source>
        <strain evidence="7">JEL0318</strain>
    </source>
</reference>
<proteinExistence type="inferred from homology"/>